<proteinExistence type="inferred from homology"/>
<evidence type="ECO:0000313" key="7">
    <source>
        <dbReference type="Proteomes" id="UP000095300"/>
    </source>
</evidence>
<keyword evidence="5" id="KW-1133">Transmembrane helix</keyword>
<evidence type="ECO:0000256" key="4">
    <source>
        <dbReference type="RuleBase" id="RU003718"/>
    </source>
</evidence>
<feature type="chain" id="PRO_5009030346" description="UDP-glucuronosyltransferase" evidence="5">
    <location>
        <begin position="29"/>
        <end position="533"/>
    </location>
</feature>
<dbReference type="Proteomes" id="UP000095300">
    <property type="component" value="Unassembled WGS sequence"/>
</dbReference>
<evidence type="ECO:0000256" key="1">
    <source>
        <dbReference type="ARBA" id="ARBA00009995"/>
    </source>
</evidence>
<comment type="similarity">
    <text evidence="1 4">Belongs to the UDP-glycosyltransferase family.</text>
</comment>
<dbReference type="SUPFAM" id="SSF53756">
    <property type="entry name" value="UDP-Glycosyltransferase/glycogen phosphorylase"/>
    <property type="match status" value="1"/>
</dbReference>
<keyword evidence="2 4" id="KW-0328">Glycosyltransferase</keyword>
<accession>A0A1I8PGY7</accession>
<comment type="catalytic activity">
    <reaction evidence="5">
        <text>glucuronate acceptor + UDP-alpha-D-glucuronate = acceptor beta-D-glucuronoside + UDP + H(+)</text>
        <dbReference type="Rhea" id="RHEA:21032"/>
        <dbReference type="ChEBI" id="CHEBI:15378"/>
        <dbReference type="ChEBI" id="CHEBI:58052"/>
        <dbReference type="ChEBI" id="CHEBI:58223"/>
        <dbReference type="ChEBI" id="CHEBI:132367"/>
        <dbReference type="ChEBI" id="CHEBI:132368"/>
        <dbReference type="EC" id="2.4.1.17"/>
    </reaction>
</comment>
<dbReference type="STRING" id="35570.A0A1I8PGY7"/>
<dbReference type="FunFam" id="3.40.50.2000:FF:000050">
    <property type="entry name" value="UDP-glucuronosyltransferase"/>
    <property type="match status" value="1"/>
</dbReference>
<dbReference type="VEuPathDB" id="VectorBase:SCAU007932"/>
<dbReference type="KEGG" id="scac:106088341"/>
<keyword evidence="3 4" id="KW-0808">Transferase</keyword>
<feature type="transmembrane region" description="Helical" evidence="5">
    <location>
        <begin position="493"/>
        <end position="517"/>
    </location>
</feature>
<dbReference type="InterPro" id="IPR050271">
    <property type="entry name" value="UDP-glycosyltransferase"/>
</dbReference>
<dbReference type="GO" id="GO:0016020">
    <property type="term" value="C:membrane"/>
    <property type="evidence" value="ECO:0007669"/>
    <property type="project" value="UniProtKB-SubCell"/>
</dbReference>
<comment type="subcellular location">
    <subcellularLocation>
        <location evidence="5">Membrane</location>
        <topology evidence="5">Single-pass membrane protein</topology>
    </subcellularLocation>
</comment>
<dbReference type="PANTHER" id="PTHR48043">
    <property type="entry name" value="EG:EG0003.4 PROTEIN-RELATED"/>
    <property type="match status" value="1"/>
</dbReference>
<sequence length="533" mass="61321">MLANRFTLLTVSSILLLLCCYNPPQCDGARILAVYAFPGKSHYNMHSVLIKDLIQRGHQVTMVAAFTLKHLNLGQNYTEILIEPVYDFWSDVIPSFADNIFAFSNMGNLEYFKMMDIIAFGTTEHALNQTKIQALINEPNPKGKYDLLLCEQFYQEPFLALSRIYDVPVVTSGTLGFETRMSQMMGLIMPWSFVPHTFSPYSDRMSFTERLLNSFYSFTEDLIREYDYFPRMDKLVQKYFGHLNVTIPSTSLLERNISMALVNSYSPLSSPRPLLPGMVAVGGLHIHPPKKLPSEIQEFLDNAEEGAIFFSLGSNIKSTDMPYEKMRIFLDVFGAMKQRVIWKFENDSIPDLPKNILIRNWLPQSDILAHPRLKVFITHGGLFSTQEGVHYGVPMLGIPIYCDQHLNMRKAEMSGYAVKLHFPSITRETLKEALEKLLYIPYYRENVQRVSNIFRDRPMSASETAVYWIEYVIRHQGAPHIRSAGLDLNWFQFYLLDVIAFVTIVPILLIAAVVFVVRRLIFSLWRGNKIKQN</sequence>
<feature type="signal peptide" evidence="5">
    <location>
        <begin position="1"/>
        <end position="28"/>
    </location>
</feature>
<dbReference type="InterPro" id="IPR035595">
    <property type="entry name" value="UDP_glycos_trans_CS"/>
</dbReference>
<dbReference type="Gene3D" id="3.40.50.2000">
    <property type="entry name" value="Glycogen Phosphorylase B"/>
    <property type="match status" value="1"/>
</dbReference>
<dbReference type="InterPro" id="IPR002213">
    <property type="entry name" value="UDP_glucos_trans"/>
</dbReference>
<dbReference type="EC" id="2.4.1.17" evidence="5"/>
<dbReference type="GO" id="GO:0015020">
    <property type="term" value="F:glucuronosyltransferase activity"/>
    <property type="evidence" value="ECO:0007669"/>
    <property type="project" value="UniProtKB-EC"/>
</dbReference>
<keyword evidence="7" id="KW-1185">Reference proteome</keyword>
<dbReference type="AlphaFoldDB" id="A0A1I8PGY7"/>
<evidence type="ECO:0000256" key="3">
    <source>
        <dbReference type="ARBA" id="ARBA00022679"/>
    </source>
</evidence>
<reference evidence="6" key="1">
    <citation type="submission" date="2020-05" db="UniProtKB">
        <authorList>
            <consortium name="EnsemblMetazoa"/>
        </authorList>
    </citation>
    <scope>IDENTIFICATION</scope>
    <source>
        <strain evidence="6">USDA</strain>
    </source>
</reference>
<name>A0A1I8PGY7_STOCA</name>
<organism evidence="6 7">
    <name type="scientific">Stomoxys calcitrans</name>
    <name type="common">Stable fly</name>
    <name type="synonym">Conops calcitrans</name>
    <dbReference type="NCBI Taxonomy" id="35570"/>
    <lineage>
        <taxon>Eukaryota</taxon>
        <taxon>Metazoa</taxon>
        <taxon>Ecdysozoa</taxon>
        <taxon>Arthropoda</taxon>
        <taxon>Hexapoda</taxon>
        <taxon>Insecta</taxon>
        <taxon>Pterygota</taxon>
        <taxon>Neoptera</taxon>
        <taxon>Endopterygota</taxon>
        <taxon>Diptera</taxon>
        <taxon>Brachycera</taxon>
        <taxon>Muscomorpha</taxon>
        <taxon>Muscoidea</taxon>
        <taxon>Muscidae</taxon>
        <taxon>Stomoxys</taxon>
    </lineage>
</organism>
<protein>
    <recommendedName>
        <fullName evidence="5">UDP-glucuronosyltransferase</fullName>
        <ecNumber evidence="5">2.4.1.17</ecNumber>
    </recommendedName>
</protein>
<evidence type="ECO:0000313" key="6">
    <source>
        <dbReference type="EnsemblMetazoa" id="SCAU007932-PA"/>
    </source>
</evidence>
<keyword evidence="5" id="KW-0812">Transmembrane</keyword>
<evidence type="ECO:0000256" key="2">
    <source>
        <dbReference type="ARBA" id="ARBA00022676"/>
    </source>
</evidence>
<dbReference type="OrthoDB" id="5835829at2759"/>
<dbReference type="PROSITE" id="PS00375">
    <property type="entry name" value="UDPGT"/>
    <property type="match status" value="1"/>
</dbReference>
<keyword evidence="5" id="KW-0732">Signal</keyword>
<dbReference type="PANTHER" id="PTHR48043:SF60">
    <property type="entry name" value="UDP-GLUCURONOSYLTRANSFERASE"/>
    <property type="match status" value="1"/>
</dbReference>
<dbReference type="EnsemblMetazoa" id="SCAU007932-RA">
    <property type="protein sequence ID" value="SCAU007932-PA"/>
    <property type="gene ID" value="SCAU007932"/>
</dbReference>
<evidence type="ECO:0000256" key="5">
    <source>
        <dbReference type="RuleBase" id="RU362059"/>
    </source>
</evidence>
<gene>
    <name evidence="6" type="primary">106088341</name>
</gene>
<dbReference type="Pfam" id="PF00201">
    <property type="entry name" value="UDPGT"/>
    <property type="match status" value="1"/>
</dbReference>
<dbReference type="CDD" id="cd03784">
    <property type="entry name" value="GT1_Gtf-like"/>
    <property type="match status" value="1"/>
</dbReference>
<keyword evidence="5" id="KW-0472">Membrane</keyword>
<dbReference type="FunFam" id="3.40.50.2000:FF:000174">
    <property type="entry name" value="UDP-glucuronosyltransferase"/>
    <property type="match status" value="1"/>
</dbReference>